<keyword evidence="3" id="KW-0238">DNA-binding</keyword>
<comment type="caution">
    <text evidence="8">The sequence shown here is derived from an EMBL/GenBank/DDBJ whole genome shotgun (WGS) entry which is preliminary data.</text>
</comment>
<evidence type="ECO:0000256" key="1">
    <source>
        <dbReference type="ARBA" id="ARBA00004123"/>
    </source>
</evidence>
<comment type="subcellular location">
    <subcellularLocation>
        <location evidence="1">Nucleus</location>
    </subcellularLocation>
</comment>
<dbReference type="GO" id="GO:0003700">
    <property type="term" value="F:DNA-binding transcription factor activity"/>
    <property type="evidence" value="ECO:0007669"/>
    <property type="project" value="InterPro"/>
</dbReference>
<dbReference type="SMART" id="SM00774">
    <property type="entry name" value="WRKY"/>
    <property type="match status" value="1"/>
</dbReference>
<organism evidence="8 9">
    <name type="scientific">Eleusine coracana subsp. coracana</name>
    <dbReference type="NCBI Taxonomy" id="191504"/>
    <lineage>
        <taxon>Eukaryota</taxon>
        <taxon>Viridiplantae</taxon>
        <taxon>Streptophyta</taxon>
        <taxon>Embryophyta</taxon>
        <taxon>Tracheophyta</taxon>
        <taxon>Spermatophyta</taxon>
        <taxon>Magnoliopsida</taxon>
        <taxon>Liliopsida</taxon>
        <taxon>Poales</taxon>
        <taxon>Poaceae</taxon>
        <taxon>PACMAD clade</taxon>
        <taxon>Chloridoideae</taxon>
        <taxon>Cynodonteae</taxon>
        <taxon>Eleusininae</taxon>
        <taxon>Eleusine</taxon>
    </lineage>
</organism>
<dbReference type="InterPro" id="IPR044810">
    <property type="entry name" value="WRKY_plant"/>
</dbReference>
<feature type="region of interest" description="Disordered" evidence="6">
    <location>
        <begin position="222"/>
        <end position="255"/>
    </location>
</feature>
<sequence length="294" mass="33003">MAVATRPSCAASELIAKGRESAEFLRALLGQQPAAAGDEMPHGIWNLTEQILRCCDRALAALQDGIEDAASDARKRKPEPDTDDLRMTSSKRMRGSGGERGTRVEKKWTMEDGYIWRKYGQKEIRDSKYPRLYFRCTYKEDHGCLARRRVQQSDVDPSVFLITYFGEHTCCSDNNVDDVLAPLVINFGSSSTRDGQPSGSPWPSCDDDGLLVSETSEIYSLSEGEDLRSDKGNMTDELMENSTPVPELEPETEGMGLPQPWWEPLDGCLDWELGNDILFDFGEFISYDYLSLLQ</sequence>
<evidence type="ECO:0000256" key="6">
    <source>
        <dbReference type="SAM" id="MobiDB-lite"/>
    </source>
</evidence>
<dbReference type="Pfam" id="PF03106">
    <property type="entry name" value="WRKY"/>
    <property type="match status" value="1"/>
</dbReference>
<name>A0AAV5DWE8_ELECO</name>
<keyword evidence="4" id="KW-0804">Transcription</keyword>
<dbReference type="EMBL" id="BQKI01000071">
    <property type="protein sequence ID" value="GJN14720.1"/>
    <property type="molecule type" value="Genomic_DNA"/>
</dbReference>
<evidence type="ECO:0000313" key="9">
    <source>
        <dbReference type="Proteomes" id="UP001054889"/>
    </source>
</evidence>
<dbReference type="Gene3D" id="2.20.25.80">
    <property type="entry name" value="WRKY domain"/>
    <property type="match status" value="1"/>
</dbReference>
<dbReference type="PANTHER" id="PTHR32096">
    <property type="entry name" value="WRKY TRANSCRIPTION FACTOR 30-RELATED-RELATED"/>
    <property type="match status" value="1"/>
</dbReference>
<keyword evidence="5" id="KW-0539">Nucleus</keyword>
<dbReference type="PROSITE" id="PS50811">
    <property type="entry name" value="WRKY"/>
    <property type="match status" value="1"/>
</dbReference>
<feature type="compositionally biased region" description="Basic and acidic residues" evidence="6">
    <location>
        <begin position="225"/>
        <end position="234"/>
    </location>
</feature>
<feature type="domain" description="WRKY" evidence="7">
    <location>
        <begin position="105"/>
        <end position="168"/>
    </location>
</feature>
<accession>A0AAV5DWE8</accession>
<gene>
    <name evidence="8" type="primary">gb01575</name>
    <name evidence="8" type="ORF">PR202_gb01575</name>
</gene>
<evidence type="ECO:0000259" key="7">
    <source>
        <dbReference type="PROSITE" id="PS50811"/>
    </source>
</evidence>
<protein>
    <recommendedName>
        <fullName evidence="7">WRKY domain-containing protein</fullName>
    </recommendedName>
</protein>
<dbReference type="InterPro" id="IPR036576">
    <property type="entry name" value="WRKY_dom_sf"/>
</dbReference>
<dbReference type="GO" id="GO:0000976">
    <property type="term" value="F:transcription cis-regulatory region binding"/>
    <property type="evidence" value="ECO:0007669"/>
    <property type="project" value="TreeGrafter"/>
</dbReference>
<evidence type="ECO:0000256" key="3">
    <source>
        <dbReference type="ARBA" id="ARBA00023125"/>
    </source>
</evidence>
<dbReference type="InterPro" id="IPR003657">
    <property type="entry name" value="WRKY_dom"/>
</dbReference>
<reference evidence="8" key="2">
    <citation type="submission" date="2021-12" db="EMBL/GenBank/DDBJ databases">
        <title>Resequencing data analysis of finger millet.</title>
        <authorList>
            <person name="Hatakeyama M."/>
            <person name="Aluri S."/>
            <person name="Balachadran M.T."/>
            <person name="Sivarajan S.R."/>
            <person name="Poveda L."/>
            <person name="Shimizu-Inatsugi R."/>
            <person name="Schlapbach R."/>
            <person name="Sreeman S.M."/>
            <person name="Shimizu K.K."/>
        </authorList>
    </citation>
    <scope>NUCLEOTIDE SEQUENCE</scope>
</reference>
<evidence type="ECO:0000256" key="2">
    <source>
        <dbReference type="ARBA" id="ARBA00023015"/>
    </source>
</evidence>
<dbReference type="PANTHER" id="PTHR32096:SF146">
    <property type="entry name" value="WRKY TRANSCRIPTION FACTOR 19-RELATED"/>
    <property type="match status" value="1"/>
</dbReference>
<proteinExistence type="predicted"/>
<dbReference type="SUPFAM" id="SSF118290">
    <property type="entry name" value="WRKY DNA-binding domain"/>
    <property type="match status" value="1"/>
</dbReference>
<dbReference type="AlphaFoldDB" id="A0AAV5DWE8"/>
<keyword evidence="9" id="KW-1185">Reference proteome</keyword>
<dbReference type="Proteomes" id="UP001054889">
    <property type="component" value="Unassembled WGS sequence"/>
</dbReference>
<reference evidence="8" key="1">
    <citation type="journal article" date="2018" name="DNA Res.">
        <title>Multiple hybrid de novo genome assembly of finger millet, an orphan allotetraploid crop.</title>
        <authorList>
            <person name="Hatakeyama M."/>
            <person name="Aluri S."/>
            <person name="Balachadran M.T."/>
            <person name="Sivarajan S.R."/>
            <person name="Patrignani A."/>
            <person name="Gruter S."/>
            <person name="Poveda L."/>
            <person name="Shimizu-Inatsugi R."/>
            <person name="Baeten J."/>
            <person name="Francoijs K.J."/>
            <person name="Nataraja K.N."/>
            <person name="Reddy Y.A.N."/>
            <person name="Phadnis S."/>
            <person name="Ravikumar R.L."/>
            <person name="Schlapbach R."/>
            <person name="Sreeman S.M."/>
            <person name="Shimizu K.K."/>
        </authorList>
    </citation>
    <scope>NUCLEOTIDE SEQUENCE</scope>
</reference>
<evidence type="ECO:0000256" key="4">
    <source>
        <dbReference type="ARBA" id="ARBA00023163"/>
    </source>
</evidence>
<feature type="region of interest" description="Disordered" evidence="6">
    <location>
        <begin position="69"/>
        <end position="102"/>
    </location>
</feature>
<dbReference type="GO" id="GO:0005634">
    <property type="term" value="C:nucleus"/>
    <property type="evidence" value="ECO:0007669"/>
    <property type="project" value="UniProtKB-SubCell"/>
</dbReference>
<evidence type="ECO:0000313" key="8">
    <source>
        <dbReference type="EMBL" id="GJN14720.1"/>
    </source>
</evidence>
<keyword evidence="2" id="KW-0805">Transcription regulation</keyword>
<evidence type="ECO:0000256" key="5">
    <source>
        <dbReference type="ARBA" id="ARBA00023242"/>
    </source>
</evidence>